<protein>
    <submittedName>
        <fullName evidence="2">Twin-arginine translocation pathway signal</fullName>
    </submittedName>
</protein>
<evidence type="ECO:0000313" key="2">
    <source>
        <dbReference type="EMBL" id="ANN70231.1"/>
    </source>
</evidence>
<accession>A0A193FSR9</accession>
<dbReference type="PANTHER" id="PTHR42928">
    <property type="entry name" value="TRICARBOXYLATE-BINDING PROTEIN"/>
    <property type="match status" value="1"/>
</dbReference>
<evidence type="ECO:0000256" key="1">
    <source>
        <dbReference type="ARBA" id="ARBA00006987"/>
    </source>
</evidence>
<sequence length="340" mass="35921">MEHDHRTTSPGRRRLLLTGALGAAGMLAGGIPVSRAYASAAAFPERPITLVVGFPPGGGGDLYGRLIATALGRTLKQTVVVENKTGAGGNIAAALVAKAPPDGYTMLLAMSGNLAVSPALKPATLPYKVPQDFTSIGLILEAPHGLFVAPNSRFKTAAELIAAARTKEMSFASTGAGGAAHIGMERIKELGKLKLLHIPYRGSGPAITDLLGGQVDMFFATASPLMPQVRQGALRLLAVSGENRNPGLPDVPTFKELGIDMTLTQWYGLVAPAGTPPEIQRVLSDHLSQALKDPQVREVIRRDAAVEHDLPMDRFTAYIERDIAQYRTVATPELLKQIGA</sequence>
<dbReference type="Proteomes" id="UP000092213">
    <property type="component" value="Chromosome"/>
</dbReference>
<evidence type="ECO:0000313" key="3">
    <source>
        <dbReference type="Proteomes" id="UP000092213"/>
    </source>
</evidence>
<gene>
    <name evidence="2" type="ORF">BAU08_01735</name>
</gene>
<dbReference type="InterPro" id="IPR042100">
    <property type="entry name" value="Bug_dom1"/>
</dbReference>
<dbReference type="Gene3D" id="3.40.190.150">
    <property type="entry name" value="Bordetella uptake gene, domain 1"/>
    <property type="match status" value="1"/>
</dbReference>
<dbReference type="PANTHER" id="PTHR42928:SF5">
    <property type="entry name" value="BLR1237 PROTEIN"/>
    <property type="match status" value="1"/>
</dbReference>
<dbReference type="Pfam" id="PF03401">
    <property type="entry name" value="TctC"/>
    <property type="match status" value="1"/>
</dbReference>
<reference evidence="2 3" key="1">
    <citation type="submission" date="2016-06" db="EMBL/GenBank/DDBJ databases">
        <title>Complete genome sequences of Bordetella bronchialis and Bordetella flabilis.</title>
        <authorList>
            <person name="LiPuma J.J."/>
            <person name="Spilker T."/>
        </authorList>
    </citation>
    <scope>NUCLEOTIDE SEQUENCE [LARGE SCALE GENOMIC DNA]</scope>
    <source>
        <strain evidence="2 3">AU17976</strain>
    </source>
</reference>
<dbReference type="STRING" id="463025.BAU08_01735"/>
<dbReference type="InterPro" id="IPR005064">
    <property type="entry name" value="BUG"/>
</dbReference>
<dbReference type="RefSeq" id="WP_066667816.1">
    <property type="nucleotide sequence ID" value="NZ_CP016171.1"/>
</dbReference>
<dbReference type="InterPro" id="IPR006311">
    <property type="entry name" value="TAT_signal"/>
</dbReference>
<dbReference type="AlphaFoldDB" id="A0A193FSR9"/>
<name>A0A193FSR9_9BORD</name>
<comment type="similarity">
    <text evidence="1">Belongs to the UPF0065 (bug) family.</text>
</comment>
<dbReference type="EMBL" id="CP016171">
    <property type="protein sequence ID" value="ANN70231.1"/>
    <property type="molecule type" value="Genomic_DNA"/>
</dbReference>
<proteinExistence type="inferred from homology"/>
<dbReference type="Gene3D" id="3.40.190.10">
    <property type="entry name" value="Periplasmic binding protein-like II"/>
    <property type="match status" value="1"/>
</dbReference>
<dbReference type="PROSITE" id="PS51318">
    <property type="entry name" value="TAT"/>
    <property type="match status" value="1"/>
</dbReference>
<dbReference type="CDD" id="cd07012">
    <property type="entry name" value="PBP2_Bug_TTT"/>
    <property type="match status" value="1"/>
</dbReference>
<organism evidence="2 3">
    <name type="scientific">Bordetella bronchialis</name>
    <dbReference type="NCBI Taxonomy" id="463025"/>
    <lineage>
        <taxon>Bacteria</taxon>
        <taxon>Pseudomonadati</taxon>
        <taxon>Pseudomonadota</taxon>
        <taxon>Betaproteobacteria</taxon>
        <taxon>Burkholderiales</taxon>
        <taxon>Alcaligenaceae</taxon>
        <taxon>Bordetella</taxon>
    </lineage>
</organism>
<dbReference type="SUPFAM" id="SSF53850">
    <property type="entry name" value="Periplasmic binding protein-like II"/>
    <property type="match status" value="1"/>
</dbReference>
<dbReference type="PIRSF" id="PIRSF017082">
    <property type="entry name" value="YflP"/>
    <property type="match status" value="1"/>
</dbReference>